<protein>
    <submittedName>
        <fullName evidence="2">TetR family transcriptional regulator</fullName>
    </submittedName>
</protein>
<feature type="domain" description="Tetracyclin repressor-like C-terminal group 31" evidence="1">
    <location>
        <begin position="78"/>
        <end position="184"/>
    </location>
</feature>
<reference evidence="3" key="1">
    <citation type="journal article" date="2019" name="Int. J. Syst. Evol. Microbiol.">
        <title>The Global Catalogue of Microorganisms (GCM) 10K type strain sequencing project: providing services to taxonomists for standard genome sequencing and annotation.</title>
        <authorList>
            <consortium name="The Broad Institute Genomics Platform"/>
            <consortium name="The Broad Institute Genome Sequencing Center for Infectious Disease"/>
            <person name="Wu L."/>
            <person name="Ma J."/>
        </authorList>
    </citation>
    <scope>NUCLEOTIDE SEQUENCE [LARGE SCALE GENOMIC DNA]</scope>
    <source>
        <strain evidence="3">JCM 18126</strain>
    </source>
</reference>
<dbReference type="Gene3D" id="1.10.357.10">
    <property type="entry name" value="Tetracycline Repressor, domain 2"/>
    <property type="match status" value="1"/>
</dbReference>
<dbReference type="RefSeq" id="WP_345713742.1">
    <property type="nucleotide sequence ID" value="NZ_BAABIL010000601.1"/>
</dbReference>
<evidence type="ECO:0000259" key="1">
    <source>
        <dbReference type="Pfam" id="PF17940"/>
    </source>
</evidence>
<comment type="caution">
    <text evidence="2">The sequence shown here is derived from an EMBL/GenBank/DDBJ whole genome shotgun (WGS) entry which is preliminary data.</text>
</comment>
<dbReference type="Pfam" id="PF17940">
    <property type="entry name" value="TetR_C_31"/>
    <property type="match status" value="1"/>
</dbReference>
<dbReference type="InterPro" id="IPR009057">
    <property type="entry name" value="Homeodomain-like_sf"/>
</dbReference>
<dbReference type="SUPFAM" id="SSF46689">
    <property type="entry name" value="Homeodomain-like"/>
    <property type="match status" value="1"/>
</dbReference>
<dbReference type="InterPro" id="IPR041583">
    <property type="entry name" value="TetR_C_31"/>
</dbReference>
<keyword evidence="3" id="KW-1185">Reference proteome</keyword>
<organism evidence="2 3">
    <name type="scientific">Kineococcus glutinatus</name>
    <dbReference type="NCBI Taxonomy" id="1070872"/>
    <lineage>
        <taxon>Bacteria</taxon>
        <taxon>Bacillati</taxon>
        <taxon>Actinomycetota</taxon>
        <taxon>Actinomycetes</taxon>
        <taxon>Kineosporiales</taxon>
        <taxon>Kineosporiaceae</taxon>
        <taxon>Kineococcus</taxon>
    </lineage>
</organism>
<dbReference type="EMBL" id="BAABIL010000601">
    <property type="protein sequence ID" value="GAA4657372.1"/>
    <property type="molecule type" value="Genomic_DNA"/>
</dbReference>
<dbReference type="InterPro" id="IPR036271">
    <property type="entry name" value="Tet_transcr_reg_TetR-rel_C_sf"/>
</dbReference>
<name>A0ABP8VCN4_9ACTN</name>
<dbReference type="SUPFAM" id="SSF48498">
    <property type="entry name" value="Tetracyclin repressor-like, C-terminal domain"/>
    <property type="match status" value="1"/>
</dbReference>
<gene>
    <name evidence="2" type="ORF">GCM10023225_31900</name>
</gene>
<evidence type="ECO:0000313" key="3">
    <source>
        <dbReference type="Proteomes" id="UP001501195"/>
    </source>
</evidence>
<dbReference type="Proteomes" id="UP001501195">
    <property type="component" value="Unassembled WGS sequence"/>
</dbReference>
<accession>A0ABP8VCN4</accession>
<sequence>MDSVRERCADAAVVLLGEGGARALTHRAADARARVPAGSTSNHFRTRDALLAGALQRIGELEREHLAGLRAPAAVDAAELLVDVLAAAIGFLLGPGRTLARARHAVFLEAAWRPHLREAVLAGTRPFWALLAEALRAAGAAEPERAARRLLAYVDGLVVDQLLRPEEGFDAVAAVRTFLRGALR</sequence>
<proteinExistence type="predicted"/>
<evidence type="ECO:0000313" key="2">
    <source>
        <dbReference type="EMBL" id="GAA4657372.1"/>
    </source>
</evidence>